<keyword evidence="3" id="KW-1185">Reference proteome</keyword>
<sequence>MSIRQWKSSRAPRREKTNLICDYGKHEDIQSARHDTESSVTLLIVTTQLQIKKEEIDLLPEFIIEEEGNDNDIDCKENPQKKLSPHKSA</sequence>
<evidence type="ECO:0000313" key="2">
    <source>
        <dbReference type="EMBL" id="CAI9738176.1"/>
    </source>
</evidence>
<protein>
    <submittedName>
        <fullName evidence="2">Uncharacterized protein</fullName>
    </submittedName>
</protein>
<evidence type="ECO:0000313" key="3">
    <source>
        <dbReference type="Proteomes" id="UP001162480"/>
    </source>
</evidence>
<dbReference type="AlphaFoldDB" id="A0AA36BR83"/>
<dbReference type="EMBL" id="OX597834">
    <property type="protein sequence ID" value="CAI9738176.1"/>
    <property type="molecule type" value="Genomic_DNA"/>
</dbReference>
<accession>A0AA36BR83</accession>
<gene>
    <name evidence="2" type="ORF">OCTVUL_1B022586</name>
</gene>
<dbReference type="Proteomes" id="UP001162480">
    <property type="component" value="Chromosome 21"/>
</dbReference>
<evidence type="ECO:0000256" key="1">
    <source>
        <dbReference type="SAM" id="MobiDB-lite"/>
    </source>
</evidence>
<organism evidence="2 3">
    <name type="scientific">Octopus vulgaris</name>
    <name type="common">Common octopus</name>
    <dbReference type="NCBI Taxonomy" id="6645"/>
    <lineage>
        <taxon>Eukaryota</taxon>
        <taxon>Metazoa</taxon>
        <taxon>Spiralia</taxon>
        <taxon>Lophotrochozoa</taxon>
        <taxon>Mollusca</taxon>
        <taxon>Cephalopoda</taxon>
        <taxon>Coleoidea</taxon>
        <taxon>Octopodiformes</taxon>
        <taxon>Octopoda</taxon>
        <taxon>Incirrata</taxon>
        <taxon>Octopodidae</taxon>
        <taxon>Octopus</taxon>
    </lineage>
</organism>
<proteinExistence type="predicted"/>
<reference evidence="2" key="1">
    <citation type="submission" date="2023-08" db="EMBL/GenBank/DDBJ databases">
        <authorList>
            <person name="Alioto T."/>
            <person name="Alioto T."/>
            <person name="Gomez Garrido J."/>
        </authorList>
    </citation>
    <scope>NUCLEOTIDE SEQUENCE</scope>
</reference>
<name>A0AA36BR83_OCTVU</name>
<feature type="region of interest" description="Disordered" evidence="1">
    <location>
        <begin position="68"/>
        <end position="89"/>
    </location>
</feature>